<dbReference type="AlphaFoldDB" id="A0A1G4V6W1"/>
<dbReference type="EMBL" id="FMTY01000001">
    <property type="protein sequence ID" value="SCX01573.1"/>
    <property type="molecule type" value="Genomic_DNA"/>
</dbReference>
<name>A0A1G4V6W1_9FLAO</name>
<dbReference type="RefSeq" id="WP_023575417.1">
    <property type="nucleotide sequence ID" value="NZ_CBCSBQ010000003.1"/>
</dbReference>
<keyword evidence="1" id="KW-0732">Signal</keyword>
<gene>
    <name evidence="2" type="ORF">SAMN02927925_00358</name>
</gene>
<proteinExistence type="predicted"/>
<feature type="signal peptide" evidence="1">
    <location>
        <begin position="1"/>
        <end position="20"/>
    </location>
</feature>
<evidence type="ECO:0000313" key="3">
    <source>
        <dbReference type="Proteomes" id="UP000182124"/>
    </source>
</evidence>
<evidence type="ECO:0008006" key="4">
    <source>
        <dbReference type="Google" id="ProtNLM"/>
    </source>
</evidence>
<organism evidence="2 3">
    <name type="scientific">Flavobacterium saliperosum</name>
    <dbReference type="NCBI Taxonomy" id="329186"/>
    <lineage>
        <taxon>Bacteria</taxon>
        <taxon>Pseudomonadati</taxon>
        <taxon>Bacteroidota</taxon>
        <taxon>Flavobacteriia</taxon>
        <taxon>Flavobacteriales</taxon>
        <taxon>Flavobacteriaceae</taxon>
        <taxon>Flavobacterium</taxon>
    </lineage>
</organism>
<dbReference type="eggNOG" id="COG2373">
    <property type="taxonomic scope" value="Bacteria"/>
</dbReference>
<dbReference type="Proteomes" id="UP000182124">
    <property type="component" value="Unassembled WGS sequence"/>
</dbReference>
<evidence type="ECO:0000313" key="2">
    <source>
        <dbReference type="EMBL" id="SCX01573.1"/>
    </source>
</evidence>
<reference evidence="2 3" key="1">
    <citation type="submission" date="2016-10" db="EMBL/GenBank/DDBJ databases">
        <authorList>
            <person name="de Groot N.N."/>
        </authorList>
    </citation>
    <scope>NUCLEOTIDE SEQUENCE [LARGE SCALE GENOMIC DNA]</scope>
    <source>
        <strain evidence="2 3">CGMCC 1.3801</strain>
    </source>
</reference>
<evidence type="ECO:0000256" key="1">
    <source>
        <dbReference type="SAM" id="SignalP"/>
    </source>
</evidence>
<accession>A0A1G4V6W1</accession>
<sequence length="585" mass="66279">MTKKITFLALFLLTNTFVIGQNNYSAKSISQINTIEETLYVHCNTTTLLTGETLLFKVYSLNPLQKKLSLISKIGYVELLDDGNKSVLKQKIALKNGTGQGDFFLSTTLKTGNYKLIAYTNWSLNKAEKGISKTAIYLINPFESNTPGEITKNISSETESLSPSNVHKKGETTALNKSLITVKTDKEKYSLREKVSLTINAISKEKLDGSFSVSVRKTDSLPTPETLSSIDFINAFPGMNNSNTEKSRFLPELRGENISGKIVGKDSAKDLKDKTVALSLPGKSFGFKVAKTEENGKFNFILDRHPGTTEAIIQVMEKDRNDYEIVLDKTNTPELNTANVSALLQLHPKNKREIENRSIANQIENNYYQKKKDSLANPLKNVSFFHPLEKEYVLDDYTRFPSLKETIIEVLYEVSYKKENDTYSLLIKDFSAQGEAYGEALVLVDGLLIQNVNELFEYDMQNIYKVSFVNQGYVYGPKVFNGVINFVTKKQDYKTKTSGTFIKDVTIERPQTEKKYFSPDYSLSNDERIPDFRYQLFWLPETGLTENESRLFFYTSDVKGRFEISIEGFTNQGEAVSIKEYLTVE</sequence>
<protein>
    <recommendedName>
        <fullName evidence="4">MG2 domain-containing protein</fullName>
    </recommendedName>
</protein>
<feature type="chain" id="PRO_5010230564" description="MG2 domain-containing protein" evidence="1">
    <location>
        <begin position="21"/>
        <end position="585"/>
    </location>
</feature>
<dbReference type="STRING" id="329186.SAMN02927925_00358"/>